<dbReference type="PANTHER" id="PTHR33392:SF3">
    <property type="entry name" value="POLYISOPRENYL-TEICHOIC ACID--PEPTIDOGLYCAN TEICHOIC ACID TRANSFERASE TAGT"/>
    <property type="match status" value="1"/>
</dbReference>
<gene>
    <name evidence="8" type="ORF">ACKA06_05755</name>
</gene>
<accession>A0ABW8VLM0</accession>
<dbReference type="PANTHER" id="PTHR33392">
    <property type="entry name" value="POLYISOPRENYL-TEICHOIC ACID--PEPTIDOGLYCAN TEICHOIC ACID TRANSFERASE TAGU"/>
    <property type="match status" value="1"/>
</dbReference>
<dbReference type="Proteomes" id="UP001628668">
    <property type="component" value="Unassembled WGS sequence"/>
</dbReference>
<evidence type="ECO:0000259" key="7">
    <source>
        <dbReference type="Pfam" id="PF03816"/>
    </source>
</evidence>
<feature type="transmembrane region" description="Helical" evidence="6">
    <location>
        <begin position="20"/>
        <end position="43"/>
    </location>
</feature>
<evidence type="ECO:0000256" key="6">
    <source>
        <dbReference type="SAM" id="Phobius"/>
    </source>
</evidence>
<name>A0ABW8VLM0_9BACI</name>
<keyword evidence="3" id="KW-0735">Signal-anchor</keyword>
<evidence type="ECO:0000256" key="4">
    <source>
        <dbReference type="ARBA" id="ARBA00022989"/>
    </source>
</evidence>
<feature type="domain" description="Cell envelope-related transcriptional attenuator" evidence="7">
    <location>
        <begin position="97"/>
        <end position="244"/>
    </location>
</feature>
<protein>
    <submittedName>
        <fullName evidence="8">LCP family protein</fullName>
    </submittedName>
</protein>
<dbReference type="InterPro" id="IPR004474">
    <property type="entry name" value="LytR_CpsA_psr"/>
</dbReference>
<evidence type="ECO:0000256" key="2">
    <source>
        <dbReference type="ARBA" id="ARBA00022692"/>
    </source>
</evidence>
<evidence type="ECO:0000313" key="8">
    <source>
        <dbReference type="EMBL" id="MFL8936290.1"/>
    </source>
</evidence>
<keyword evidence="6" id="KW-0472">Membrane</keyword>
<evidence type="ECO:0000256" key="3">
    <source>
        <dbReference type="ARBA" id="ARBA00022968"/>
    </source>
</evidence>
<proteinExistence type="inferred from homology"/>
<feature type="region of interest" description="Disordered" evidence="5">
    <location>
        <begin position="323"/>
        <end position="343"/>
    </location>
</feature>
<dbReference type="NCBIfam" id="TIGR00350">
    <property type="entry name" value="lytR_cpsA_psr"/>
    <property type="match status" value="1"/>
</dbReference>
<evidence type="ECO:0000256" key="1">
    <source>
        <dbReference type="ARBA" id="ARBA00006068"/>
    </source>
</evidence>
<comment type="similarity">
    <text evidence="1">Belongs to the LytR/CpsA/Psr (LCP) family.</text>
</comment>
<keyword evidence="9" id="KW-1185">Reference proteome</keyword>
<dbReference type="RefSeq" id="WP_411159220.1">
    <property type="nucleotide sequence ID" value="NZ_JBJOSA010000003.1"/>
</dbReference>
<comment type="caution">
    <text evidence="8">The sequence shown here is derived from an EMBL/GenBank/DDBJ whole genome shotgun (WGS) entry which is preliminary data.</text>
</comment>
<feature type="compositionally biased region" description="Acidic residues" evidence="5">
    <location>
        <begin position="334"/>
        <end position="343"/>
    </location>
</feature>
<dbReference type="InterPro" id="IPR050922">
    <property type="entry name" value="LytR/CpsA/Psr_CW_biosynth"/>
</dbReference>
<dbReference type="Pfam" id="PF03816">
    <property type="entry name" value="LytR_cpsA_psr"/>
    <property type="match status" value="1"/>
</dbReference>
<sequence>MSIDRHYRREMRKKKRRKRILFFLVIPMILIAFSVAGYGAFLYKKAETVFSNSYTNLDGREKSDKREKEVNPEVDNVSILFIGVDESDTRNYGGKTRSDALMLATLNEKEKTVKLVSIPRDSYVYIPEVGYETKINHAHYFGGPKATIETVEETLDIPVDYYVKMNFYAFMDVIDALNGINVEVPYEFYEKDAEDKTNAIHLKPGKQKLNGEEALALARTRKLDNDIERGKRQQEILKAIMKKAVSANSISKYDDIIEAIGSNMETNMTFDEMKALTSYGLSGKLQLDTLSLAGADDYIDGTYYWSLDEESVDETSEKLKEHLDLKEDFSMDSSQEDNTDSLE</sequence>
<evidence type="ECO:0000313" key="9">
    <source>
        <dbReference type="Proteomes" id="UP001628668"/>
    </source>
</evidence>
<dbReference type="EMBL" id="JBJOSA010000003">
    <property type="protein sequence ID" value="MFL8936290.1"/>
    <property type="molecule type" value="Genomic_DNA"/>
</dbReference>
<organism evidence="8 9">
    <name type="scientific">Rossellomorea oryzaecorticis</name>
    <dbReference type="NCBI Taxonomy" id="1396505"/>
    <lineage>
        <taxon>Bacteria</taxon>
        <taxon>Bacillati</taxon>
        <taxon>Bacillota</taxon>
        <taxon>Bacilli</taxon>
        <taxon>Bacillales</taxon>
        <taxon>Bacillaceae</taxon>
        <taxon>Rossellomorea</taxon>
    </lineage>
</organism>
<evidence type="ECO:0000256" key="5">
    <source>
        <dbReference type="SAM" id="MobiDB-lite"/>
    </source>
</evidence>
<reference evidence="8 9" key="1">
    <citation type="submission" date="2024-12" db="EMBL/GenBank/DDBJ databases">
        <authorList>
            <person name="Li X."/>
            <person name="Zhang D."/>
        </authorList>
    </citation>
    <scope>NUCLEOTIDE SEQUENCE [LARGE SCALE GENOMIC DNA]</scope>
    <source>
        <strain evidence="8 9">JCM19602</strain>
    </source>
</reference>
<keyword evidence="2 6" id="KW-0812">Transmembrane</keyword>
<keyword evidence="4 6" id="KW-1133">Transmembrane helix</keyword>
<dbReference type="Gene3D" id="3.40.630.190">
    <property type="entry name" value="LCP protein"/>
    <property type="match status" value="1"/>
</dbReference>